<name>A0A4V2FGC7_9BURK</name>
<gene>
    <name evidence="10" type="ORF">EV147_3638</name>
</gene>
<keyword evidence="5 8" id="KW-0812">Transmembrane</keyword>
<dbReference type="CDD" id="cd01118">
    <property type="entry name" value="ArsB_permease"/>
    <property type="match status" value="1"/>
</dbReference>
<reference evidence="10 11" key="1">
    <citation type="journal article" date="2015" name="Stand. Genomic Sci.">
        <title>Genomic Encyclopedia of Bacterial and Archaeal Type Strains, Phase III: the genomes of soil and plant-associated and newly described type strains.</title>
        <authorList>
            <person name="Whitman W.B."/>
            <person name="Woyke T."/>
            <person name="Klenk H.P."/>
            <person name="Zhou Y."/>
            <person name="Lilburn T.G."/>
            <person name="Beck B.J."/>
            <person name="De Vos P."/>
            <person name="Vandamme P."/>
            <person name="Eisen J.A."/>
            <person name="Garrity G."/>
            <person name="Hugenholtz P."/>
            <person name="Kyrpides N.C."/>
        </authorList>
    </citation>
    <scope>NUCLEOTIDE SEQUENCE [LARGE SCALE GENOMIC DNA]</scope>
    <source>
        <strain evidence="10 11">ASC-9842</strain>
    </source>
</reference>
<dbReference type="InterPro" id="IPR004680">
    <property type="entry name" value="Cit_transptr-like_dom"/>
</dbReference>
<proteinExistence type="inferred from homology"/>
<evidence type="ECO:0000256" key="1">
    <source>
        <dbReference type="ARBA" id="ARBA00004651"/>
    </source>
</evidence>
<keyword evidence="4" id="KW-1003">Cell membrane</keyword>
<dbReference type="PANTHER" id="PTHR43302">
    <property type="entry name" value="TRANSPORTER ARSB-RELATED"/>
    <property type="match status" value="1"/>
</dbReference>
<dbReference type="GO" id="GO:0015105">
    <property type="term" value="F:arsenite transmembrane transporter activity"/>
    <property type="evidence" value="ECO:0007669"/>
    <property type="project" value="InterPro"/>
</dbReference>
<dbReference type="PANTHER" id="PTHR43302:SF5">
    <property type="entry name" value="TRANSPORTER ARSB-RELATED"/>
    <property type="match status" value="1"/>
</dbReference>
<protein>
    <submittedName>
        <fullName evidence="10">Arsenite efflux membrane protein ArsB</fullName>
    </submittedName>
</protein>
<dbReference type="Pfam" id="PF03600">
    <property type="entry name" value="CitMHS"/>
    <property type="match status" value="1"/>
</dbReference>
<dbReference type="Proteomes" id="UP000291078">
    <property type="component" value="Unassembled WGS sequence"/>
</dbReference>
<keyword evidence="11" id="KW-1185">Reference proteome</keyword>
<evidence type="ECO:0000256" key="8">
    <source>
        <dbReference type="SAM" id="Phobius"/>
    </source>
</evidence>
<keyword evidence="7 8" id="KW-0472">Membrane</keyword>
<organism evidence="10 11">
    <name type="scientific">Cupriavidus agavae</name>
    <dbReference type="NCBI Taxonomy" id="1001822"/>
    <lineage>
        <taxon>Bacteria</taxon>
        <taxon>Pseudomonadati</taxon>
        <taxon>Pseudomonadota</taxon>
        <taxon>Betaproteobacteria</taxon>
        <taxon>Burkholderiales</taxon>
        <taxon>Burkholderiaceae</taxon>
        <taxon>Cupriavidus</taxon>
    </lineage>
</organism>
<feature type="transmembrane region" description="Helical" evidence="8">
    <location>
        <begin position="146"/>
        <end position="165"/>
    </location>
</feature>
<comment type="similarity">
    <text evidence="2">Belongs to the CitM (TC 2.A.11) transporter family.</text>
</comment>
<dbReference type="EMBL" id="SGXM01000005">
    <property type="protein sequence ID" value="RZT36319.1"/>
    <property type="molecule type" value="Genomic_DNA"/>
</dbReference>
<comment type="subcellular location">
    <subcellularLocation>
        <location evidence="1">Cell membrane</location>
        <topology evidence="1">Multi-pass membrane protein</topology>
    </subcellularLocation>
</comment>
<feature type="transmembrane region" description="Helical" evidence="8">
    <location>
        <begin position="252"/>
        <end position="270"/>
    </location>
</feature>
<sequence length="425" mass="44205">MLAAAQMSAYATPLIWAVAALATAGVLFRPFRLPEPFWAMGGALLLCVAGLLPWRDALSAVARGNDVYLFLAGMMLISELARKTGLFDHVAALAVRSARGSARRLFVLVYGFGIAVTAFMSNDATAVVLTPAVLAATRAARVRHPLPYLYACAFIANAASFVLPISNPANLVLFGERMPPLLGWLARFTLPSIVAIVMTFLALYWTQREALAERIAEDVETPPLSLQAWLTTAGIVLTGAALLTASLHGKDLGWPTFLGGAATLAVVCATQPRLLRPAVTEVSWGVLPMVAGLFVLVAGLSQTGLTDQLAYWVRELSTRDGAAAVAGAGVAGVLVGLVSNVVNNLPAGLFAASALAAGHASDTVTAAVLIGVDLGPNLSVTGSLATLLWLTALRREGHNIGAGTFLKTGAIVMPLALLPALAVLR</sequence>
<evidence type="ECO:0000256" key="6">
    <source>
        <dbReference type="ARBA" id="ARBA00022989"/>
    </source>
</evidence>
<evidence type="ECO:0000313" key="11">
    <source>
        <dbReference type="Proteomes" id="UP000291078"/>
    </source>
</evidence>
<accession>A0A4V2FGC7</accession>
<feature type="transmembrane region" description="Helical" evidence="8">
    <location>
        <begin position="185"/>
        <end position="205"/>
    </location>
</feature>
<evidence type="ECO:0000256" key="5">
    <source>
        <dbReference type="ARBA" id="ARBA00022692"/>
    </source>
</evidence>
<keyword evidence="6 8" id="KW-1133">Transmembrane helix</keyword>
<feature type="transmembrane region" description="Helical" evidence="8">
    <location>
        <begin position="12"/>
        <end position="31"/>
    </location>
</feature>
<feature type="domain" description="Citrate transporter-like" evidence="9">
    <location>
        <begin position="30"/>
        <end position="362"/>
    </location>
</feature>
<feature type="transmembrane region" description="Helical" evidence="8">
    <location>
        <begin position="37"/>
        <end position="55"/>
    </location>
</feature>
<feature type="transmembrane region" description="Helical" evidence="8">
    <location>
        <begin position="405"/>
        <end position="424"/>
    </location>
</feature>
<evidence type="ECO:0000259" key="9">
    <source>
        <dbReference type="Pfam" id="PF03600"/>
    </source>
</evidence>
<feature type="transmembrane region" description="Helical" evidence="8">
    <location>
        <begin position="226"/>
        <end position="246"/>
    </location>
</feature>
<feature type="transmembrane region" description="Helical" evidence="8">
    <location>
        <begin position="282"/>
        <end position="301"/>
    </location>
</feature>
<evidence type="ECO:0000256" key="3">
    <source>
        <dbReference type="ARBA" id="ARBA00022448"/>
    </source>
</evidence>
<evidence type="ECO:0000313" key="10">
    <source>
        <dbReference type="EMBL" id="RZT36319.1"/>
    </source>
</evidence>
<comment type="caution">
    <text evidence="10">The sequence shown here is derived from an EMBL/GenBank/DDBJ whole genome shotgun (WGS) entry which is preliminary data.</text>
</comment>
<keyword evidence="3" id="KW-0813">Transport</keyword>
<dbReference type="InterPro" id="IPR000802">
    <property type="entry name" value="Arsenical_pump_ArsB"/>
</dbReference>
<dbReference type="PRINTS" id="PR00758">
    <property type="entry name" value="ARSENICPUMP"/>
</dbReference>
<feature type="transmembrane region" description="Helical" evidence="8">
    <location>
        <begin position="349"/>
        <end position="370"/>
    </location>
</feature>
<evidence type="ECO:0000256" key="4">
    <source>
        <dbReference type="ARBA" id="ARBA00022475"/>
    </source>
</evidence>
<dbReference type="AlphaFoldDB" id="A0A4V2FGC7"/>
<evidence type="ECO:0000256" key="2">
    <source>
        <dbReference type="ARBA" id="ARBA00009843"/>
    </source>
</evidence>
<dbReference type="GO" id="GO:0005886">
    <property type="term" value="C:plasma membrane"/>
    <property type="evidence" value="ECO:0007669"/>
    <property type="project" value="UniProtKB-SubCell"/>
</dbReference>
<feature type="transmembrane region" description="Helical" evidence="8">
    <location>
        <begin position="321"/>
        <end position="342"/>
    </location>
</feature>
<evidence type="ECO:0000256" key="7">
    <source>
        <dbReference type="ARBA" id="ARBA00023136"/>
    </source>
</evidence>